<dbReference type="EMBL" id="KN833698">
    <property type="protein sequence ID" value="KIK27055.1"/>
    <property type="molecule type" value="Genomic_DNA"/>
</dbReference>
<proteinExistence type="predicted"/>
<sequence length="65" mass="7250">MVNGSRTPTNVTSASYTVKTTAETKPHLQDTTRTGITCNFLHQFSLTCEVHAPCVYFLRSDKQQS</sequence>
<gene>
    <name evidence="1" type="ORF">PISMIDRAFT_675357</name>
</gene>
<accession>A0A0C9YPT8</accession>
<reference evidence="2" key="2">
    <citation type="submission" date="2015-01" db="EMBL/GenBank/DDBJ databases">
        <title>Evolutionary Origins and Diversification of the Mycorrhizal Mutualists.</title>
        <authorList>
            <consortium name="DOE Joint Genome Institute"/>
            <consortium name="Mycorrhizal Genomics Consortium"/>
            <person name="Kohler A."/>
            <person name="Kuo A."/>
            <person name="Nagy L.G."/>
            <person name="Floudas D."/>
            <person name="Copeland A."/>
            <person name="Barry K.W."/>
            <person name="Cichocki N."/>
            <person name="Veneault-Fourrey C."/>
            <person name="LaButti K."/>
            <person name="Lindquist E.A."/>
            <person name="Lipzen A."/>
            <person name="Lundell T."/>
            <person name="Morin E."/>
            <person name="Murat C."/>
            <person name="Riley R."/>
            <person name="Ohm R."/>
            <person name="Sun H."/>
            <person name="Tunlid A."/>
            <person name="Henrissat B."/>
            <person name="Grigoriev I.V."/>
            <person name="Hibbett D.S."/>
            <person name="Martin F."/>
        </authorList>
    </citation>
    <scope>NUCLEOTIDE SEQUENCE [LARGE SCALE GENOMIC DNA]</scope>
    <source>
        <strain evidence="2">441</strain>
    </source>
</reference>
<dbReference type="HOGENOM" id="CLU_2850551_0_0_1"/>
<keyword evidence="2" id="KW-1185">Reference proteome</keyword>
<evidence type="ECO:0000313" key="2">
    <source>
        <dbReference type="Proteomes" id="UP000054018"/>
    </source>
</evidence>
<protein>
    <submittedName>
        <fullName evidence="1">Uncharacterized protein</fullName>
    </submittedName>
</protein>
<dbReference type="OrthoDB" id="932129at2759"/>
<evidence type="ECO:0000313" key="1">
    <source>
        <dbReference type="EMBL" id="KIK27055.1"/>
    </source>
</evidence>
<dbReference type="AlphaFoldDB" id="A0A0C9YPT8"/>
<name>A0A0C9YPT8_9AGAM</name>
<reference evidence="1 2" key="1">
    <citation type="submission" date="2014-04" db="EMBL/GenBank/DDBJ databases">
        <authorList>
            <consortium name="DOE Joint Genome Institute"/>
            <person name="Kuo A."/>
            <person name="Kohler A."/>
            <person name="Costa M.D."/>
            <person name="Nagy L.G."/>
            <person name="Floudas D."/>
            <person name="Copeland A."/>
            <person name="Barry K.W."/>
            <person name="Cichocki N."/>
            <person name="Veneault-Fourrey C."/>
            <person name="LaButti K."/>
            <person name="Lindquist E.A."/>
            <person name="Lipzen A."/>
            <person name="Lundell T."/>
            <person name="Morin E."/>
            <person name="Murat C."/>
            <person name="Sun H."/>
            <person name="Tunlid A."/>
            <person name="Henrissat B."/>
            <person name="Grigoriev I.V."/>
            <person name="Hibbett D.S."/>
            <person name="Martin F."/>
            <person name="Nordberg H.P."/>
            <person name="Cantor M.N."/>
            <person name="Hua S.X."/>
        </authorList>
    </citation>
    <scope>NUCLEOTIDE SEQUENCE [LARGE SCALE GENOMIC DNA]</scope>
    <source>
        <strain evidence="1 2">441</strain>
    </source>
</reference>
<dbReference type="Proteomes" id="UP000054018">
    <property type="component" value="Unassembled WGS sequence"/>
</dbReference>
<organism evidence="1 2">
    <name type="scientific">Pisolithus microcarpus 441</name>
    <dbReference type="NCBI Taxonomy" id="765257"/>
    <lineage>
        <taxon>Eukaryota</taxon>
        <taxon>Fungi</taxon>
        <taxon>Dikarya</taxon>
        <taxon>Basidiomycota</taxon>
        <taxon>Agaricomycotina</taxon>
        <taxon>Agaricomycetes</taxon>
        <taxon>Agaricomycetidae</taxon>
        <taxon>Boletales</taxon>
        <taxon>Sclerodermatineae</taxon>
        <taxon>Pisolithaceae</taxon>
        <taxon>Pisolithus</taxon>
    </lineage>
</organism>